<feature type="non-terminal residue" evidence="2">
    <location>
        <position position="1"/>
    </location>
</feature>
<feature type="region of interest" description="Disordered" evidence="1">
    <location>
        <begin position="1"/>
        <end position="33"/>
    </location>
</feature>
<name>A0AAV1QNI7_SCOSC</name>
<evidence type="ECO:0000313" key="2">
    <source>
        <dbReference type="EMBL" id="CAK6984590.1"/>
    </source>
</evidence>
<reference evidence="2 3" key="1">
    <citation type="submission" date="2024-01" db="EMBL/GenBank/DDBJ databases">
        <authorList>
            <person name="Alioto T."/>
            <person name="Alioto T."/>
            <person name="Gomez Garrido J."/>
        </authorList>
    </citation>
    <scope>NUCLEOTIDE SEQUENCE [LARGE SCALE GENOMIC DNA]</scope>
</reference>
<proteinExistence type="predicted"/>
<evidence type="ECO:0000256" key="1">
    <source>
        <dbReference type="SAM" id="MobiDB-lite"/>
    </source>
</evidence>
<dbReference type="Proteomes" id="UP001314229">
    <property type="component" value="Unassembled WGS sequence"/>
</dbReference>
<gene>
    <name evidence="2" type="ORF">FSCOSCO3_A012994</name>
</gene>
<feature type="region of interest" description="Disordered" evidence="1">
    <location>
        <begin position="137"/>
        <end position="211"/>
    </location>
</feature>
<organism evidence="2 3">
    <name type="scientific">Scomber scombrus</name>
    <name type="common">Atlantic mackerel</name>
    <name type="synonym">Scomber vernalis</name>
    <dbReference type="NCBI Taxonomy" id="13677"/>
    <lineage>
        <taxon>Eukaryota</taxon>
        <taxon>Metazoa</taxon>
        <taxon>Chordata</taxon>
        <taxon>Craniata</taxon>
        <taxon>Vertebrata</taxon>
        <taxon>Euteleostomi</taxon>
        <taxon>Actinopterygii</taxon>
        <taxon>Neopterygii</taxon>
        <taxon>Teleostei</taxon>
        <taxon>Neoteleostei</taxon>
        <taxon>Acanthomorphata</taxon>
        <taxon>Pelagiaria</taxon>
        <taxon>Scombriformes</taxon>
        <taxon>Scombridae</taxon>
        <taxon>Scomber</taxon>
    </lineage>
</organism>
<protein>
    <submittedName>
        <fullName evidence="2">Uncharacterized protein</fullName>
    </submittedName>
</protein>
<comment type="caution">
    <text evidence="2">The sequence shown here is derived from an EMBL/GenBank/DDBJ whole genome shotgun (WGS) entry which is preliminary data.</text>
</comment>
<feature type="compositionally biased region" description="Basic and acidic residues" evidence="1">
    <location>
        <begin position="15"/>
        <end position="31"/>
    </location>
</feature>
<evidence type="ECO:0000313" key="3">
    <source>
        <dbReference type="Proteomes" id="UP001314229"/>
    </source>
</evidence>
<dbReference type="AlphaFoldDB" id="A0AAV1QNI7"/>
<feature type="compositionally biased region" description="Low complexity" evidence="1">
    <location>
        <begin position="1"/>
        <end position="13"/>
    </location>
</feature>
<keyword evidence="3" id="KW-1185">Reference proteome</keyword>
<sequence>SYAAAARQRPPGGARRRDPPQPTEPDVRREPAGPQLGRLIRKLYAVIKRVHHFLNVAPKPGKQEPRVIARMIDILATMIKPAFPTQQTGDFIVGNAKNWGQITCQILAKHYERALEEQLEELKSSLTPDWKEGVAAPVRGRAKQPFPNQPAPPLAWSRYPGPQSRSYVAVARGGNPRPAPRSPPFRPGRTETGQNQTPYQPADPQFAKLLR</sequence>
<feature type="compositionally biased region" description="Pro residues" evidence="1">
    <location>
        <begin position="177"/>
        <end position="186"/>
    </location>
</feature>
<accession>A0AAV1QNI7</accession>
<dbReference type="EMBL" id="CAWUFR010001978">
    <property type="protein sequence ID" value="CAK6984590.1"/>
    <property type="molecule type" value="Genomic_DNA"/>
</dbReference>